<evidence type="ECO:0000313" key="10">
    <source>
        <dbReference type="Proteomes" id="UP001378188"/>
    </source>
</evidence>
<evidence type="ECO:0000313" key="9">
    <source>
        <dbReference type="EMBL" id="MEJ8573536.1"/>
    </source>
</evidence>
<dbReference type="GO" id="GO:0022857">
    <property type="term" value="F:transmembrane transporter activity"/>
    <property type="evidence" value="ECO:0007669"/>
    <property type="project" value="InterPro"/>
</dbReference>
<gene>
    <name evidence="9" type="ORF">V3328_18750</name>
</gene>
<keyword evidence="10" id="KW-1185">Reference proteome</keyword>
<feature type="transmembrane region" description="Helical" evidence="8">
    <location>
        <begin position="162"/>
        <end position="183"/>
    </location>
</feature>
<dbReference type="RefSeq" id="WP_340331239.1">
    <property type="nucleotide sequence ID" value="NZ_JAZHOF010000008.1"/>
</dbReference>
<protein>
    <submittedName>
        <fullName evidence="9">ABC transporter permease</fullName>
    </submittedName>
</protein>
<proteinExistence type="predicted"/>
<keyword evidence="7 8" id="KW-0472">Membrane</keyword>
<dbReference type="InterPro" id="IPR001851">
    <property type="entry name" value="ABC_transp_permease"/>
</dbReference>
<feature type="transmembrane region" description="Helical" evidence="8">
    <location>
        <begin position="265"/>
        <end position="282"/>
    </location>
</feature>
<accession>A0AAW9S104</accession>
<keyword evidence="6 8" id="KW-1133">Transmembrane helix</keyword>
<reference evidence="9 10" key="1">
    <citation type="submission" date="2024-02" db="EMBL/GenBank/DDBJ databases">
        <title>Genome analysis and characterization of Microbaculum marinisediminis sp. nov., isolated from marine sediment.</title>
        <authorList>
            <person name="Du Z.-J."/>
            <person name="Ye Y.-Q."/>
            <person name="Zhang Z.-R."/>
            <person name="Yuan S.-M."/>
            <person name="Zhang X.-Y."/>
        </authorList>
    </citation>
    <scope>NUCLEOTIDE SEQUENCE [LARGE SCALE GENOMIC DNA]</scope>
    <source>
        <strain evidence="9 10">SDUM1044001</strain>
    </source>
</reference>
<comment type="caution">
    <text evidence="9">The sequence shown here is derived from an EMBL/GenBank/DDBJ whole genome shotgun (WGS) entry which is preliminary data.</text>
</comment>
<evidence type="ECO:0000256" key="2">
    <source>
        <dbReference type="ARBA" id="ARBA00022448"/>
    </source>
</evidence>
<dbReference type="PANTHER" id="PTHR32196:SF21">
    <property type="entry name" value="ABC TRANSPORTER PERMEASE PROTEIN YPHD-RELATED"/>
    <property type="match status" value="1"/>
</dbReference>
<organism evidence="9 10">
    <name type="scientific">Microbaculum marinum</name>
    <dbReference type="NCBI Taxonomy" id="1764581"/>
    <lineage>
        <taxon>Bacteria</taxon>
        <taxon>Pseudomonadati</taxon>
        <taxon>Pseudomonadota</taxon>
        <taxon>Alphaproteobacteria</taxon>
        <taxon>Hyphomicrobiales</taxon>
        <taxon>Tepidamorphaceae</taxon>
        <taxon>Microbaculum</taxon>
    </lineage>
</organism>
<evidence type="ECO:0000256" key="7">
    <source>
        <dbReference type="ARBA" id="ARBA00023136"/>
    </source>
</evidence>
<dbReference type="Proteomes" id="UP001378188">
    <property type="component" value="Unassembled WGS sequence"/>
</dbReference>
<keyword evidence="2" id="KW-0813">Transport</keyword>
<dbReference type="CDD" id="cd06579">
    <property type="entry name" value="TM_PBP1_transp_AraH_like"/>
    <property type="match status" value="1"/>
</dbReference>
<evidence type="ECO:0000256" key="8">
    <source>
        <dbReference type="SAM" id="Phobius"/>
    </source>
</evidence>
<evidence type="ECO:0000256" key="5">
    <source>
        <dbReference type="ARBA" id="ARBA00022692"/>
    </source>
</evidence>
<evidence type="ECO:0000256" key="3">
    <source>
        <dbReference type="ARBA" id="ARBA00022475"/>
    </source>
</evidence>
<evidence type="ECO:0000256" key="4">
    <source>
        <dbReference type="ARBA" id="ARBA00022519"/>
    </source>
</evidence>
<feature type="transmembrane region" description="Helical" evidence="8">
    <location>
        <begin position="238"/>
        <end position="258"/>
    </location>
</feature>
<feature type="transmembrane region" description="Helical" evidence="8">
    <location>
        <begin position="288"/>
        <end position="306"/>
    </location>
</feature>
<feature type="transmembrane region" description="Helical" evidence="8">
    <location>
        <begin position="115"/>
        <end position="133"/>
    </location>
</feature>
<name>A0AAW9S104_9HYPH</name>
<dbReference type="PANTHER" id="PTHR32196">
    <property type="entry name" value="ABC TRANSPORTER PERMEASE PROTEIN YPHD-RELATED-RELATED"/>
    <property type="match status" value="1"/>
</dbReference>
<keyword evidence="5 8" id="KW-0812">Transmembrane</keyword>
<feature type="transmembrane region" description="Helical" evidence="8">
    <location>
        <begin position="204"/>
        <end position="226"/>
    </location>
</feature>
<dbReference type="AlphaFoldDB" id="A0AAW9S104"/>
<dbReference type="EMBL" id="JAZHOF010000008">
    <property type="protein sequence ID" value="MEJ8573536.1"/>
    <property type="molecule type" value="Genomic_DNA"/>
</dbReference>
<comment type="subcellular location">
    <subcellularLocation>
        <location evidence="1">Cell membrane</location>
        <topology evidence="1">Multi-pass membrane protein</topology>
    </subcellularLocation>
</comment>
<evidence type="ECO:0000256" key="1">
    <source>
        <dbReference type="ARBA" id="ARBA00004651"/>
    </source>
</evidence>
<dbReference type="GO" id="GO:0005886">
    <property type="term" value="C:plasma membrane"/>
    <property type="evidence" value="ECO:0007669"/>
    <property type="project" value="UniProtKB-SubCell"/>
</dbReference>
<dbReference type="Pfam" id="PF02653">
    <property type="entry name" value="BPD_transp_2"/>
    <property type="match status" value="1"/>
</dbReference>
<feature type="transmembrane region" description="Helical" evidence="8">
    <location>
        <begin position="88"/>
        <end position="108"/>
    </location>
</feature>
<sequence length="323" mass="33331">MIGRSMEALVLMLAIAAAALFAFFVSGFATWPNLSNLAQNSASLMILSCGMAMVIMTRGLDLSQIAVMTAASTAFGVLLTGGHGVGSALVAALATAVVLGILNGWLVAYFEIPSLLATLATAMLITGGIRWGLLQGEFLVLLPKDDPFIVAISSGRILGVPLSAVIALGILAVTGFILSRTIVGRTIYSMGDNIGAARLTGLPVRAVTLVTYVFAAIAALIAGIVVASSSGAVDFRTVTNGTLLFEVIMVVVLGGVSLRGGRGSILSIIAGVFLIAVLRNGMTLMNLSTQLQGLIMGMTLITAIVIDNHRNPRDPETETQGDL</sequence>
<keyword evidence="4" id="KW-0997">Cell inner membrane</keyword>
<evidence type="ECO:0000256" key="6">
    <source>
        <dbReference type="ARBA" id="ARBA00022989"/>
    </source>
</evidence>
<keyword evidence="3" id="KW-1003">Cell membrane</keyword>